<keyword evidence="2 4" id="KW-0238">DNA-binding</keyword>
<dbReference type="Gene3D" id="1.10.10.60">
    <property type="entry name" value="Homeodomain-like"/>
    <property type="match status" value="1"/>
</dbReference>
<dbReference type="PROSITE" id="PS50977">
    <property type="entry name" value="HTH_TETR_2"/>
    <property type="match status" value="1"/>
</dbReference>
<comment type="caution">
    <text evidence="6">The sequence shown here is derived from an EMBL/GenBank/DDBJ whole genome shotgun (WGS) entry which is preliminary data.</text>
</comment>
<dbReference type="InterPro" id="IPR001647">
    <property type="entry name" value="HTH_TetR"/>
</dbReference>
<keyword evidence="1" id="KW-0805">Transcription regulation</keyword>
<evidence type="ECO:0000313" key="6">
    <source>
        <dbReference type="EMBL" id="PRO66120.1"/>
    </source>
</evidence>
<feature type="domain" description="HTH tetR-type" evidence="5">
    <location>
        <begin position="24"/>
        <end position="84"/>
    </location>
</feature>
<feature type="DNA-binding region" description="H-T-H motif" evidence="4">
    <location>
        <begin position="47"/>
        <end position="66"/>
    </location>
</feature>
<dbReference type="PRINTS" id="PR00455">
    <property type="entry name" value="HTHTETR"/>
</dbReference>
<dbReference type="Gene3D" id="1.10.357.10">
    <property type="entry name" value="Tetracycline Repressor, domain 2"/>
    <property type="match status" value="1"/>
</dbReference>
<dbReference type="EMBL" id="PVNS01000004">
    <property type="protein sequence ID" value="PRO66120.1"/>
    <property type="molecule type" value="Genomic_DNA"/>
</dbReference>
<dbReference type="PANTHER" id="PTHR47506:SF1">
    <property type="entry name" value="HTH-TYPE TRANSCRIPTIONAL REGULATOR YJDC"/>
    <property type="match status" value="1"/>
</dbReference>
<evidence type="ECO:0000256" key="4">
    <source>
        <dbReference type="PROSITE-ProRule" id="PRU00335"/>
    </source>
</evidence>
<evidence type="ECO:0000256" key="2">
    <source>
        <dbReference type="ARBA" id="ARBA00023125"/>
    </source>
</evidence>
<dbReference type="PANTHER" id="PTHR47506">
    <property type="entry name" value="TRANSCRIPTIONAL REGULATORY PROTEIN"/>
    <property type="match status" value="1"/>
</dbReference>
<dbReference type="Proteomes" id="UP000243650">
    <property type="component" value="Unassembled WGS sequence"/>
</dbReference>
<dbReference type="SUPFAM" id="SSF46689">
    <property type="entry name" value="Homeodomain-like"/>
    <property type="match status" value="1"/>
</dbReference>
<evidence type="ECO:0000313" key="7">
    <source>
        <dbReference type="Proteomes" id="UP000243650"/>
    </source>
</evidence>
<reference evidence="6 7" key="1">
    <citation type="submission" date="2018-03" db="EMBL/GenBank/DDBJ databases">
        <title>Bacillus urumqiensis sp. nov., a moderately haloalkaliphilic bacterium isolated from a salt lake.</title>
        <authorList>
            <person name="Zhao B."/>
            <person name="Liao Z."/>
        </authorList>
    </citation>
    <scope>NUCLEOTIDE SEQUENCE [LARGE SCALE GENOMIC DNA]</scope>
    <source>
        <strain evidence="6 7">BZ-SZ-XJ18</strain>
    </source>
</reference>
<keyword evidence="3" id="KW-0804">Transcription</keyword>
<name>A0A2P6MIL5_ALKUR</name>
<dbReference type="Pfam" id="PF00440">
    <property type="entry name" value="TetR_N"/>
    <property type="match status" value="1"/>
</dbReference>
<sequence length="215" mass="24593">MIPYKQNDRSVGFIFSPKKRGAFMKTKEILLHAAMEQFSEHGYNGAGLQAIAEHAGIRKSSIYHHFSSKEELFLGVVESVYEAYVENLRSLVSQGHGPREILEQTALYLKTSWNGQFFFRFIQFPPPEAEESVHRKFLQFEADCTTILQPVLQSFLERYGVSAAQLSDVLDAYYVLLDGWCVQALYYGETDKKQKQDASWNMFEAGIRGVGGRWN</sequence>
<dbReference type="GO" id="GO:0003677">
    <property type="term" value="F:DNA binding"/>
    <property type="evidence" value="ECO:0007669"/>
    <property type="project" value="UniProtKB-UniRule"/>
</dbReference>
<proteinExistence type="predicted"/>
<organism evidence="6 7">
    <name type="scientific">Alkalicoccus urumqiensis</name>
    <name type="common">Bacillus urumqiensis</name>
    <dbReference type="NCBI Taxonomy" id="1548213"/>
    <lineage>
        <taxon>Bacteria</taxon>
        <taxon>Bacillati</taxon>
        <taxon>Bacillota</taxon>
        <taxon>Bacilli</taxon>
        <taxon>Bacillales</taxon>
        <taxon>Bacillaceae</taxon>
        <taxon>Alkalicoccus</taxon>
    </lineage>
</organism>
<dbReference type="AlphaFoldDB" id="A0A2P6MIL5"/>
<gene>
    <name evidence="6" type="ORF">C6I21_04780</name>
</gene>
<evidence type="ECO:0000256" key="1">
    <source>
        <dbReference type="ARBA" id="ARBA00023015"/>
    </source>
</evidence>
<evidence type="ECO:0000259" key="5">
    <source>
        <dbReference type="PROSITE" id="PS50977"/>
    </source>
</evidence>
<accession>A0A2P6MIL5</accession>
<keyword evidence="7" id="KW-1185">Reference proteome</keyword>
<protein>
    <recommendedName>
        <fullName evidence="5">HTH tetR-type domain-containing protein</fullName>
    </recommendedName>
</protein>
<evidence type="ECO:0000256" key="3">
    <source>
        <dbReference type="ARBA" id="ARBA00023163"/>
    </source>
</evidence>
<dbReference type="OrthoDB" id="509229at2"/>
<dbReference type="InterPro" id="IPR009057">
    <property type="entry name" value="Homeodomain-like_sf"/>
</dbReference>